<dbReference type="EMBL" id="QRGA01000003">
    <property type="protein sequence ID" value="RDU99637.1"/>
    <property type="molecule type" value="Genomic_DNA"/>
</dbReference>
<sequence>MTQEEKDKTSGFEAARARLTSIAYRMLGSRAEAEDVVQDAWLKWHTAAAGDLRTPLAWLTTVTTRLAIDRIRRLQSEQAARASEWVMQPWLDDMAPSAEDEVLRAASVSEAVALLFDRLSPDERAAFVLHEAFDYDYAQIAEVVGKTAAHCRQLAHRARLRLSGGQERVPNGKPRDRVAPDELSMGNIERLRAAIHGADAVSAMRLFVDSAVIIAAAAGNASRPLQTVDSAVECAGAANEGAALEAHALPHDWGGAFALVRACEVVGLVRFRSGSEGSGDARGAFTLVTSGVEVDALNRRFGARAIAQLLARIAGASATAQCVA</sequence>
<dbReference type="Pfam" id="PF08281">
    <property type="entry name" value="Sigma70_r4_2"/>
    <property type="match status" value="1"/>
</dbReference>
<dbReference type="AlphaFoldDB" id="A0A3D8K2E5"/>
<evidence type="ECO:0000259" key="1">
    <source>
        <dbReference type="Pfam" id="PF04542"/>
    </source>
</evidence>
<dbReference type="InterPro" id="IPR036388">
    <property type="entry name" value="WH-like_DNA-bd_sf"/>
</dbReference>
<reference evidence="3 4" key="1">
    <citation type="submission" date="2018-08" db="EMBL/GenBank/DDBJ databases">
        <title>Paraburkholderia sp. DHOM06 isolated from forest soil.</title>
        <authorList>
            <person name="Gao Z.-H."/>
            <person name="Qiu L.-H."/>
        </authorList>
    </citation>
    <scope>NUCLEOTIDE SEQUENCE [LARGE SCALE GENOMIC DNA]</scope>
    <source>
        <strain evidence="3 4">DHOM06</strain>
    </source>
</reference>
<name>A0A3D8K2E5_9BURK</name>
<feature type="domain" description="RNA polymerase sigma factor 70 region 4 type 2" evidence="2">
    <location>
        <begin position="110"/>
        <end position="162"/>
    </location>
</feature>
<gene>
    <name evidence="3" type="ORF">DWV00_04190</name>
</gene>
<dbReference type="InterPro" id="IPR052704">
    <property type="entry name" value="ECF_Sigma-70_Domain"/>
</dbReference>
<dbReference type="GO" id="GO:0003677">
    <property type="term" value="F:DNA binding"/>
    <property type="evidence" value="ECO:0007669"/>
    <property type="project" value="InterPro"/>
</dbReference>
<keyword evidence="4" id="KW-1185">Reference proteome</keyword>
<dbReference type="OrthoDB" id="3211555at2"/>
<dbReference type="GO" id="GO:0006352">
    <property type="term" value="P:DNA-templated transcription initiation"/>
    <property type="evidence" value="ECO:0007669"/>
    <property type="project" value="InterPro"/>
</dbReference>
<dbReference type="SUPFAM" id="SSF88659">
    <property type="entry name" value="Sigma3 and sigma4 domains of RNA polymerase sigma factors"/>
    <property type="match status" value="1"/>
</dbReference>
<comment type="caution">
    <text evidence="3">The sequence shown here is derived from an EMBL/GenBank/DDBJ whole genome shotgun (WGS) entry which is preliminary data.</text>
</comment>
<dbReference type="SUPFAM" id="SSF88946">
    <property type="entry name" value="Sigma2 domain of RNA polymerase sigma factors"/>
    <property type="match status" value="1"/>
</dbReference>
<feature type="domain" description="RNA polymerase sigma-70 region 2" evidence="1">
    <location>
        <begin position="13"/>
        <end position="75"/>
    </location>
</feature>
<dbReference type="RefSeq" id="WP_115532307.1">
    <property type="nucleotide sequence ID" value="NZ_QRGA01000003.1"/>
</dbReference>
<dbReference type="NCBIfam" id="TIGR02937">
    <property type="entry name" value="sigma70-ECF"/>
    <property type="match status" value="1"/>
</dbReference>
<dbReference type="Gene3D" id="1.10.10.10">
    <property type="entry name" value="Winged helix-like DNA-binding domain superfamily/Winged helix DNA-binding domain"/>
    <property type="match status" value="1"/>
</dbReference>
<dbReference type="PANTHER" id="PTHR30173:SF36">
    <property type="entry name" value="ECF RNA POLYMERASE SIGMA FACTOR SIGJ"/>
    <property type="match status" value="1"/>
</dbReference>
<protein>
    <submittedName>
        <fullName evidence="3">RNA polymerase subunit sigma-24</fullName>
    </submittedName>
</protein>
<dbReference type="InterPro" id="IPR007627">
    <property type="entry name" value="RNA_pol_sigma70_r2"/>
</dbReference>
<dbReference type="InterPro" id="IPR013325">
    <property type="entry name" value="RNA_pol_sigma_r2"/>
</dbReference>
<dbReference type="InterPro" id="IPR013249">
    <property type="entry name" value="RNA_pol_sigma70_r4_t2"/>
</dbReference>
<evidence type="ECO:0000259" key="2">
    <source>
        <dbReference type="Pfam" id="PF08281"/>
    </source>
</evidence>
<proteinExistence type="predicted"/>
<dbReference type="PANTHER" id="PTHR30173">
    <property type="entry name" value="SIGMA 19 FACTOR"/>
    <property type="match status" value="1"/>
</dbReference>
<dbReference type="GO" id="GO:0016987">
    <property type="term" value="F:sigma factor activity"/>
    <property type="evidence" value="ECO:0007669"/>
    <property type="project" value="InterPro"/>
</dbReference>
<dbReference type="InterPro" id="IPR013324">
    <property type="entry name" value="RNA_pol_sigma_r3/r4-like"/>
</dbReference>
<accession>A0A3D8K2E5</accession>
<organism evidence="3 4">
    <name type="scientific">Trinickia dinghuensis</name>
    <dbReference type="NCBI Taxonomy" id="2291023"/>
    <lineage>
        <taxon>Bacteria</taxon>
        <taxon>Pseudomonadati</taxon>
        <taxon>Pseudomonadota</taxon>
        <taxon>Betaproteobacteria</taxon>
        <taxon>Burkholderiales</taxon>
        <taxon>Burkholderiaceae</taxon>
        <taxon>Trinickia</taxon>
    </lineage>
</organism>
<evidence type="ECO:0000313" key="3">
    <source>
        <dbReference type="EMBL" id="RDU99637.1"/>
    </source>
</evidence>
<evidence type="ECO:0000313" key="4">
    <source>
        <dbReference type="Proteomes" id="UP000256838"/>
    </source>
</evidence>
<dbReference type="InterPro" id="IPR014284">
    <property type="entry name" value="RNA_pol_sigma-70_dom"/>
</dbReference>
<dbReference type="Gene3D" id="1.10.1740.10">
    <property type="match status" value="1"/>
</dbReference>
<dbReference type="Proteomes" id="UP000256838">
    <property type="component" value="Unassembled WGS sequence"/>
</dbReference>
<dbReference type="Pfam" id="PF04542">
    <property type="entry name" value="Sigma70_r2"/>
    <property type="match status" value="1"/>
</dbReference>